<dbReference type="InterPro" id="IPR036770">
    <property type="entry name" value="Ankyrin_rpt-contain_sf"/>
</dbReference>
<keyword evidence="2" id="KW-0863">Zinc-finger</keyword>
<keyword evidence="2" id="KW-0862">Zinc</keyword>
<reference evidence="6" key="2">
    <citation type="submission" date="2024-04" db="EMBL/GenBank/DDBJ databases">
        <authorList>
            <person name="Chen Y."/>
            <person name="Shah S."/>
            <person name="Dougan E. K."/>
            <person name="Thang M."/>
            <person name="Chan C."/>
        </authorList>
    </citation>
    <scope>NUCLEOTIDE SEQUENCE [LARGE SCALE GENOMIC DNA]</scope>
</reference>
<proteinExistence type="predicted"/>
<dbReference type="PROSITE" id="PS50966">
    <property type="entry name" value="ZF_SWIM"/>
    <property type="match status" value="1"/>
</dbReference>
<keyword evidence="1" id="KW-0040">ANK repeat</keyword>
<dbReference type="EMBL" id="CAMXCT030006529">
    <property type="protein sequence ID" value="CAL4802696.1"/>
    <property type="molecule type" value="Genomic_DNA"/>
</dbReference>
<feature type="region of interest" description="Disordered" evidence="3">
    <location>
        <begin position="260"/>
        <end position="283"/>
    </location>
</feature>
<evidence type="ECO:0000313" key="6">
    <source>
        <dbReference type="EMBL" id="CAL1168759.1"/>
    </source>
</evidence>
<evidence type="ECO:0000259" key="4">
    <source>
        <dbReference type="PROSITE" id="PS50966"/>
    </source>
</evidence>
<dbReference type="SUPFAM" id="SSF48403">
    <property type="entry name" value="Ankyrin repeat"/>
    <property type="match status" value="1"/>
</dbReference>
<dbReference type="InterPro" id="IPR007527">
    <property type="entry name" value="Znf_SWIM"/>
</dbReference>
<evidence type="ECO:0000256" key="2">
    <source>
        <dbReference type="PROSITE-ProRule" id="PRU00325"/>
    </source>
</evidence>
<evidence type="ECO:0000313" key="7">
    <source>
        <dbReference type="Proteomes" id="UP001152797"/>
    </source>
</evidence>
<comment type="caution">
    <text evidence="5">The sequence shown here is derived from an EMBL/GenBank/DDBJ whole genome shotgun (WGS) entry which is preliminary data.</text>
</comment>
<evidence type="ECO:0000256" key="1">
    <source>
        <dbReference type="PROSITE-ProRule" id="PRU00023"/>
    </source>
</evidence>
<reference evidence="5" key="1">
    <citation type="submission" date="2022-10" db="EMBL/GenBank/DDBJ databases">
        <authorList>
            <person name="Chen Y."/>
            <person name="Dougan E. K."/>
            <person name="Chan C."/>
            <person name="Rhodes N."/>
            <person name="Thang M."/>
        </authorList>
    </citation>
    <scope>NUCLEOTIDE SEQUENCE</scope>
</reference>
<sequence length="464" mass="50266">MSAHREYAELERTSGFSDHFISPSCTFPRFHFYRVASIHQTSGGAVRIEAEDGTRLLVQDDRILFERPWLPKEAASTSSTGAEPSLVWRRLERPHGCLEDHTPVDCSIAGNLPVPGQPLWADFELAENNGAEVTQAWGVMEASKDQGPETGGTWERKSRFSEADLERACNPGSYLKAVSLVKQGAVKITGGAGGAEAQVQSERGTGHYTVRLGRCGVSVNAKCSCVDSRTRPGLCKHAAALALVFLQNGHELPQLLLAPSHTSRAKPRPPAMPRKREPSPGLEVEEVEEAPALKRPCFPKPKAAPGPSSAVGSGWARGFLLRRLNASALAGDSETFSNDIQRLENLGEKEASTLLHKAIVGNDAAGAGEIVTTLLDRPEGRAVAVTGTFDELRRTPLHAAVAADRLGICRALLEARANVAMANGNGLTPLDLARRRKVDTSKGDWRQREDQFLILLQEAMERRT</sequence>
<feature type="domain" description="SWIM-type" evidence="4">
    <location>
        <begin position="208"/>
        <end position="246"/>
    </location>
</feature>
<dbReference type="InterPro" id="IPR002110">
    <property type="entry name" value="Ankyrin_rpt"/>
</dbReference>
<dbReference type="Proteomes" id="UP001152797">
    <property type="component" value="Unassembled WGS sequence"/>
</dbReference>
<dbReference type="Gene3D" id="1.25.40.20">
    <property type="entry name" value="Ankyrin repeat-containing domain"/>
    <property type="match status" value="1"/>
</dbReference>
<keyword evidence="2" id="KW-0479">Metal-binding</keyword>
<dbReference type="Pfam" id="PF00023">
    <property type="entry name" value="Ank"/>
    <property type="match status" value="1"/>
</dbReference>
<protein>
    <recommendedName>
        <fullName evidence="4">SWIM-type domain-containing protein</fullName>
    </recommendedName>
</protein>
<dbReference type="PROSITE" id="PS50088">
    <property type="entry name" value="ANK_REPEAT"/>
    <property type="match status" value="1"/>
</dbReference>
<organism evidence="5">
    <name type="scientific">Cladocopium goreaui</name>
    <dbReference type="NCBI Taxonomy" id="2562237"/>
    <lineage>
        <taxon>Eukaryota</taxon>
        <taxon>Sar</taxon>
        <taxon>Alveolata</taxon>
        <taxon>Dinophyceae</taxon>
        <taxon>Suessiales</taxon>
        <taxon>Symbiodiniaceae</taxon>
        <taxon>Cladocopium</taxon>
    </lineage>
</organism>
<accession>A0A9P1DS47</accession>
<dbReference type="OrthoDB" id="2422225at2759"/>
<gene>
    <name evidence="5" type="ORF">C1SCF055_LOCUS40218</name>
</gene>
<dbReference type="EMBL" id="CAMXCT010006529">
    <property type="protein sequence ID" value="CAI4015384.1"/>
    <property type="molecule type" value="Genomic_DNA"/>
</dbReference>
<evidence type="ECO:0000313" key="5">
    <source>
        <dbReference type="EMBL" id="CAI4015384.1"/>
    </source>
</evidence>
<dbReference type="GO" id="GO:0008270">
    <property type="term" value="F:zinc ion binding"/>
    <property type="evidence" value="ECO:0007669"/>
    <property type="project" value="UniProtKB-KW"/>
</dbReference>
<dbReference type="EMBL" id="CAMXCT020006529">
    <property type="protein sequence ID" value="CAL1168759.1"/>
    <property type="molecule type" value="Genomic_DNA"/>
</dbReference>
<feature type="repeat" description="ANK" evidence="1">
    <location>
        <begin position="392"/>
        <end position="424"/>
    </location>
</feature>
<dbReference type="AlphaFoldDB" id="A0A9P1DS47"/>
<keyword evidence="7" id="KW-1185">Reference proteome</keyword>
<evidence type="ECO:0000256" key="3">
    <source>
        <dbReference type="SAM" id="MobiDB-lite"/>
    </source>
</evidence>
<name>A0A9P1DS47_9DINO</name>